<dbReference type="AlphaFoldDB" id="A0A6G8IIV3"/>
<reference evidence="2 3" key="1">
    <citation type="submission" date="2020-03" db="EMBL/GenBank/DDBJ databases">
        <title>Hydrogenophaga sp. nov. isolated from cyanobacterial mat.</title>
        <authorList>
            <person name="Thorat V."/>
            <person name="Kirdat K."/>
            <person name="Tiwarekar B."/>
            <person name="Costa E.D."/>
            <person name="Yadav A."/>
        </authorList>
    </citation>
    <scope>NUCLEOTIDE SEQUENCE [LARGE SCALE GENOMIC DNA]</scope>
    <source>
        <strain evidence="2 3">BA0156</strain>
    </source>
</reference>
<evidence type="ECO:0000313" key="2">
    <source>
        <dbReference type="EMBL" id="QIM53147.1"/>
    </source>
</evidence>
<evidence type="ECO:0000256" key="1">
    <source>
        <dbReference type="SAM" id="MobiDB-lite"/>
    </source>
</evidence>
<protein>
    <submittedName>
        <fullName evidence="2">Uncharacterized protein</fullName>
    </submittedName>
</protein>
<feature type="region of interest" description="Disordered" evidence="1">
    <location>
        <begin position="1"/>
        <end position="61"/>
    </location>
</feature>
<accession>A0A6G8IIV3</accession>
<feature type="compositionally biased region" description="Gly residues" evidence="1">
    <location>
        <begin position="26"/>
        <end position="35"/>
    </location>
</feature>
<keyword evidence="3" id="KW-1185">Reference proteome</keyword>
<dbReference type="InterPro" id="IPR049675">
    <property type="entry name" value="QatB"/>
</dbReference>
<dbReference type="Proteomes" id="UP000503162">
    <property type="component" value="Chromosome"/>
</dbReference>
<organism evidence="2 3">
    <name type="scientific">Hydrogenophaga crocea</name>
    <dbReference type="NCBI Taxonomy" id="2716225"/>
    <lineage>
        <taxon>Bacteria</taxon>
        <taxon>Pseudomonadati</taxon>
        <taxon>Pseudomonadota</taxon>
        <taxon>Betaproteobacteria</taxon>
        <taxon>Burkholderiales</taxon>
        <taxon>Comamonadaceae</taxon>
        <taxon>Hydrogenophaga</taxon>
    </lineage>
</organism>
<name>A0A6G8IIV3_9BURK</name>
<gene>
    <name evidence="2" type="ORF">G9Q37_13810</name>
</gene>
<dbReference type="EMBL" id="CP049989">
    <property type="protein sequence ID" value="QIM53147.1"/>
    <property type="molecule type" value="Genomic_DNA"/>
</dbReference>
<dbReference type="KEGG" id="hcz:G9Q37_13810"/>
<proteinExistence type="predicted"/>
<sequence length="287" mass="30462">MGTSTSSSGGKAGSPFDPEWLPPDTSGGGAAGGEGPTWPGQDGDDESGQATDAGYADTSQGETVAVDGAFAPSRRFADARTKMSTFLGGGGSESLRSATRSMVTKGMGGSRRAASTMRGTAQGAGALGKFLASARDRSDPRVADWVDRTRQANLAADDLILELVKEVMPEIGSVDDESLRNAAAEALGLLYELNPNIDIFNLSDAQIHDVMAITIANDVCNRMDLQLGQAYEKLKYDAQQIQVYRKDVKEYVQSEVRVVMERLGTTGLDPKRLARDVLQLAMEVFAS</sequence>
<evidence type="ECO:0000313" key="3">
    <source>
        <dbReference type="Proteomes" id="UP000503162"/>
    </source>
</evidence>
<dbReference type="NCBIfam" id="NF041924">
    <property type="entry name" value="QatB"/>
    <property type="match status" value="1"/>
</dbReference>